<reference evidence="2" key="1">
    <citation type="submission" date="2016-10" db="EMBL/GenBank/DDBJ databases">
        <authorList>
            <person name="Varghese N."/>
            <person name="Submissions S."/>
        </authorList>
    </citation>
    <scope>NUCLEOTIDE SEQUENCE [LARGE SCALE GENOMIC DNA]</scope>
    <source>
        <strain evidence="2">DSM 26894</strain>
    </source>
</reference>
<dbReference type="RefSeq" id="WP_092421760.1">
    <property type="nucleotide sequence ID" value="NZ_FNCL01000002.1"/>
</dbReference>
<organism evidence="1 2">
    <name type="scientific">Alloyangia pacifica</name>
    <dbReference type="NCBI Taxonomy" id="311180"/>
    <lineage>
        <taxon>Bacteria</taxon>
        <taxon>Pseudomonadati</taxon>
        <taxon>Pseudomonadota</taxon>
        <taxon>Alphaproteobacteria</taxon>
        <taxon>Rhodobacterales</taxon>
        <taxon>Roseobacteraceae</taxon>
        <taxon>Alloyangia</taxon>
    </lineage>
</organism>
<protein>
    <submittedName>
        <fullName evidence="1">Uncharacterized protein</fullName>
    </submittedName>
</protein>
<gene>
    <name evidence="1" type="ORF">SAMN04488050_101675</name>
</gene>
<proteinExistence type="predicted"/>
<dbReference type="Proteomes" id="UP000199392">
    <property type="component" value="Unassembled WGS sequence"/>
</dbReference>
<sequence>MSHYKDILMREITALSVADIWEEAKREWRLLYIIREENGTCLCTYHPITDQCVIENRLNGRMTVVGNVCVNEFLGIDTSTLLAGYKRIEFDSTSAPNEALIHYAFRHGWIGTRERDFLLDTCRKRKLSGKQMDWRIALNDRIVRNTRNII</sequence>
<keyword evidence="2" id="KW-1185">Reference proteome</keyword>
<name>A0A1I6PP21_9RHOB</name>
<evidence type="ECO:0000313" key="1">
    <source>
        <dbReference type="EMBL" id="SFS41973.1"/>
    </source>
</evidence>
<accession>A0A1I6PP21</accession>
<dbReference type="AlphaFoldDB" id="A0A1I6PP21"/>
<dbReference type="OrthoDB" id="2318182at2"/>
<evidence type="ECO:0000313" key="2">
    <source>
        <dbReference type="Proteomes" id="UP000199392"/>
    </source>
</evidence>
<dbReference type="EMBL" id="FOZW01000001">
    <property type="protein sequence ID" value="SFS41973.1"/>
    <property type="molecule type" value="Genomic_DNA"/>
</dbReference>